<dbReference type="KEGG" id="tgi:RBB81_08780"/>
<gene>
    <name evidence="1" type="ORF">RBB81_08780</name>
</gene>
<name>A0AAU7Z667_9BACT</name>
<reference evidence="1" key="2">
    <citation type="journal article" date="2024" name="Environ. Microbiol.">
        <title>Genome analysis and description of Tunturibacter gen. nov. expands the diversity of Terriglobia in tundra soils.</title>
        <authorList>
            <person name="Messyasz A."/>
            <person name="Mannisto M.K."/>
            <person name="Kerkhof L.J."/>
            <person name="Haggblom M.M."/>
        </authorList>
    </citation>
    <scope>NUCLEOTIDE SEQUENCE</scope>
    <source>
        <strain evidence="1">M8UP39</strain>
    </source>
</reference>
<dbReference type="AlphaFoldDB" id="A0AAU7Z667"/>
<dbReference type="RefSeq" id="WP_353073422.1">
    <property type="nucleotide sequence ID" value="NZ_CP132938.1"/>
</dbReference>
<protein>
    <submittedName>
        <fullName evidence="1">Uncharacterized protein</fullName>
    </submittedName>
</protein>
<proteinExistence type="predicted"/>
<sequence>MAEARANLIAKWSEFTGSKAGLRQTEQFGDFDHLDNPVLTYLDRLVSALRMTVSNQITSEEAWTLTRLEEMLEDTSALVHRREKAPANERDQSVPYARNGYCVLFRRERGARERSKGADE</sequence>
<dbReference type="EMBL" id="CP132938">
    <property type="protein sequence ID" value="XCB24005.1"/>
    <property type="molecule type" value="Genomic_DNA"/>
</dbReference>
<organism evidence="1">
    <name type="scientific">Tunturiibacter gelidiferens</name>
    <dbReference type="NCBI Taxonomy" id="3069689"/>
    <lineage>
        <taxon>Bacteria</taxon>
        <taxon>Pseudomonadati</taxon>
        <taxon>Acidobacteriota</taxon>
        <taxon>Terriglobia</taxon>
        <taxon>Terriglobales</taxon>
        <taxon>Acidobacteriaceae</taxon>
        <taxon>Tunturiibacter</taxon>
    </lineage>
</organism>
<evidence type="ECO:0000313" key="1">
    <source>
        <dbReference type="EMBL" id="XCB24005.1"/>
    </source>
</evidence>
<reference evidence="1" key="1">
    <citation type="submission" date="2023-08" db="EMBL/GenBank/DDBJ databases">
        <authorList>
            <person name="Messyasz A."/>
            <person name="Mannisto M.K."/>
            <person name="Kerkhof L.J."/>
            <person name="Haggblom M."/>
        </authorList>
    </citation>
    <scope>NUCLEOTIDE SEQUENCE</scope>
    <source>
        <strain evidence="1">M8UP39</strain>
    </source>
</reference>
<accession>A0AAU7Z667</accession>